<dbReference type="SMART" id="SM00034">
    <property type="entry name" value="CLECT"/>
    <property type="match status" value="2"/>
</dbReference>
<feature type="region of interest" description="Disordered" evidence="1">
    <location>
        <begin position="197"/>
        <end position="232"/>
    </location>
</feature>
<dbReference type="PROSITE" id="PS50041">
    <property type="entry name" value="C_TYPE_LECTIN_2"/>
    <property type="match status" value="2"/>
</dbReference>
<dbReference type="InterPro" id="IPR016187">
    <property type="entry name" value="CTDL_fold"/>
</dbReference>
<protein>
    <recommendedName>
        <fullName evidence="2">C-type lectin domain-containing protein</fullName>
    </recommendedName>
</protein>
<evidence type="ECO:0000256" key="1">
    <source>
        <dbReference type="SAM" id="MobiDB-lite"/>
    </source>
</evidence>
<evidence type="ECO:0000259" key="2">
    <source>
        <dbReference type="PROSITE" id="PS50041"/>
    </source>
</evidence>
<comment type="caution">
    <text evidence="3">The sequence shown here is derived from an EMBL/GenBank/DDBJ whole genome shotgun (WGS) entry which is preliminary data.</text>
</comment>
<gene>
    <name evidence="3" type="ORF">CAUJ_LOCUS9385</name>
</gene>
<dbReference type="AlphaFoldDB" id="A0A8S1HA42"/>
<feature type="domain" description="C-type lectin" evidence="2">
    <location>
        <begin position="429"/>
        <end position="544"/>
    </location>
</feature>
<dbReference type="CDD" id="cd00037">
    <property type="entry name" value="CLECT"/>
    <property type="match status" value="2"/>
</dbReference>
<keyword evidence="4" id="KW-1185">Reference proteome</keyword>
<organism evidence="3 4">
    <name type="scientific">Caenorhabditis auriculariae</name>
    <dbReference type="NCBI Taxonomy" id="2777116"/>
    <lineage>
        <taxon>Eukaryota</taxon>
        <taxon>Metazoa</taxon>
        <taxon>Ecdysozoa</taxon>
        <taxon>Nematoda</taxon>
        <taxon>Chromadorea</taxon>
        <taxon>Rhabditida</taxon>
        <taxon>Rhabditina</taxon>
        <taxon>Rhabditomorpha</taxon>
        <taxon>Rhabditoidea</taxon>
        <taxon>Rhabditidae</taxon>
        <taxon>Peloderinae</taxon>
        <taxon>Caenorhabditis</taxon>
    </lineage>
</organism>
<dbReference type="Gene3D" id="3.10.100.10">
    <property type="entry name" value="Mannose-Binding Protein A, subunit A"/>
    <property type="match status" value="2"/>
</dbReference>
<sequence length="558" mass="62177">MSPARKGKEVPDKNAFPIDPLQSLIGEKVELKLKGDESTKICELFSVDPNSGGIVVLQVKQNISSSPYQFVPGSMIDYVKRHEQRQTDNENIFYRPSLNKIDFDDLEFAVGHPVKVTLARLANEDASAITGNLFCFDAASGSVGLARYCDNNHDPKRFVIVPRAQIANITRQVQSDSSCRPYSADFEGTVERCLGKREKDERIGSPTPDRTNEQSRREFSGSPTRKEKKPSGCELTPLLADMKLVVLVALVAGAVAQHCNTGGIYNEQFNRCYQYFTAPAEFEFADEQCSNLGGHLASVTNGQENALINANAAQAFQKSNYTDFWIGANDLATPGQWQWTDGSNFAYSNWGPSQPQDGSDCATQQVSDGSWSTLGCTVYRPYVCVTPPLLISTCPPQTTPVPTTCPTPPPCTQRTCVPSCEIEWTYFPITDMCYKTFFGMKWDDAEAFCVGQHGHLTSIHTEAENTFVANMAKTGVKEGNPKDLCWIGMHKVNNDWVWTDGTKSDYFNWAPKQPDNPNKEFCVETAPDLSHDKWFENWNNEECNTVMRAFICKKNSIH</sequence>
<dbReference type="Proteomes" id="UP000835052">
    <property type="component" value="Unassembled WGS sequence"/>
</dbReference>
<feature type="compositionally biased region" description="Basic and acidic residues" evidence="1">
    <location>
        <begin position="210"/>
        <end position="219"/>
    </location>
</feature>
<dbReference type="Pfam" id="PF00059">
    <property type="entry name" value="Lectin_C"/>
    <property type="match status" value="2"/>
</dbReference>
<dbReference type="OrthoDB" id="5833759at2759"/>
<dbReference type="InterPro" id="IPR050111">
    <property type="entry name" value="C-type_lectin/snaclec_domain"/>
</dbReference>
<proteinExistence type="predicted"/>
<dbReference type="PANTHER" id="PTHR22803">
    <property type="entry name" value="MANNOSE, PHOSPHOLIPASE, LECTIN RECEPTOR RELATED"/>
    <property type="match status" value="1"/>
</dbReference>
<evidence type="ECO:0000313" key="3">
    <source>
        <dbReference type="EMBL" id="CAD6193466.1"/>
    </source>
</evidence>
<evidence type="ECO:0000313" key="4">
    <source>
        <dbReference type="Proteomes" id="UP000835052"/>
    </source>
</evidence>
<dbReference type="FunFam" id="3.10.100.10:FF:000091">
    <property type="entry name" value="C-type LECtin"/>
    <property type="match status" value="1"/>
</dbReference>
<dbReference type="InterPro" id="IPR016186">
    <property type="entry name" value="C-type_lectin-like/link_sf"/>
</dbReference>
<name>A0A8S1HA42_9PELO</name>
<dbReference type="InterPro" id="IPR001304">
    <property type="entry name" value="C-type_lectin-like"/>
</dbReference>
<dbReference type="EMBL" id="CAJGYM010000035">
    <property type="protein sequence ID" value="CAD6193466.1"/>
    <property type="molecule type" value="Genomic_DNA"/>
</dbReference>
<accession>A0A8S1HA42</accession>
<dbReference type="FunFam" id="3.10.100.10:FF:000078">
    <property type="entry name" value="C-type LECtin"/>
    <property type="match status" value="1"/>
</dbReference>
<dbReference type="SUPFAM" id="SSF56436">
    <property type="entry name" value="C-type lectin-like"/>
    <property type="match status" value="2"/>
</dbReference>
<reference evidence="3" key="1">
    <citation type="submission" date="2020-10" db="EMBL/GenBank/DDBJ databases">
        <authorList>
            <person name="Kikuchi T."/>
        </authorList>
    </citation>
    <scope>NUCLEOTIDE SEQUENCE</scope>
    <source>
        <strain evidence="3">NKZ352</strain>
    </source>
</reference>
<feature type="domain" description="C-type lectin" evidence="2">
    <location>
        <begin position="268"/>
        <end position="385"/>
    </location>
</feature>